<keyword evidence="9" id="KW-1185">Reference proteome</keyword>
<comment type="caution">
    <text evidence="8">The sequence shown here is derived from an EMBL/GenBank/DDBJ whole genome shotgun (WGS) entry which is preliminary data.</text>
</comment>
<accession>A0ABQ5K8B2</accession>
<dbReference type="InterPro" id="IPR013083">
    <property type="entry name" value="Znf_RING/FYVE/PHD"/>
</dbReference>
<evidence type="ECO:0000256" key="6">
    <source>
        <dbReference type="SAM" id="Phobius"/>
    </source>
</evidence>
<protein>
    <recommendedName>
        <fullName evidence="7">RING-type domain-containing protein</fullName>
    </recommendedName>
</protein>
<evidence type="ECO:0000256" key="2">
    <source>
        <dbReference type="ARBA" id="ARBA00022771"/>
    </source>
</evidence>
<feature type="transmembrane region" description="Helical" evidence="6">
    <location>
        <begin position="521"/>
        <end position="540"/>
    </location>
</feature>
<evidence type="ECO:0000259" key="7">
    <source>
        <dbReference type="PROSITE" id="PS50089"/>
    </source>
</evidence>
<keyword evidence="6" id="KW-1133">Transmembrane helix</keyword>
<proteinExistence type="predicted"/>
<feature type="transmembrane region" description="Helical" evidence="6">
    <location>
        <begin position="601"/>
        <end position="630"/>
    </location>
</feature>
<dbReference type="EMBL" id="BQXS01012742">
    <property type="protein sequence ID" value="GKT27410.1"/>
    <property type="molecule type" value="Genomic_DNA"/>
</dbReference>
<evidence type="ECO:0000256" key="5">
    <source>
        <dbReference type="SAM" id="MobiDB-lite"/>
    </source>
</evidence>
<dbReference type="SMART" id="SM00184">
    <property type="entry name" value="RING"/>
    <property type="match status" value="1"/>
</dbReference>
<feature type="transmembrane region" description="Helical" evidence="6">
    <location>
        <begin position="775"/>
        <end position="799"/>
    </location>
</feature>
<sequence>MSTRTTIQSSLLPNSEESESEVSEPPIPLIYAEKCTKVIDQVRLFEYTPVNECLCGSLNVTEMSTCSICYTPLSSLRVPIKLGCGHIFHQKCLEDWRRCQNVCPICRAPVELRSMFNPLQCNVFAISRMIYSRLNPSKGDPLEESEFIPPSFMIQKQFHSASAEFSINLVWVNEYQTLSLHSDHPPPLYDSLRHLPFIQRMASPSDSPAGHTFFSYPGGGRLSDILAYLREEQCIADIHRSVGVCIGMVLCKACSIIESLPREDPSSSSSHLPNHRIVRIDADDIYVSEEVCHWLCGCYILPPHLIEAIRDGSDQRGIFVMPKVVSVSGPTTRESSHVDYIELYNSILSICKSLNVDTSSITVPSSPTKPSDHTDVMSPPFTLSRILSFFTSLFPSTLSRGHIETALDNRLARFPDESTIEEAQRAAPTTQTNNEMYMEPGITDEHAFSIMMKANGYFLGPKEKLTFSNMIGPRHRVSDAGPTPKLHAGDSSFVQFLKRMIYSPFVNGYVHRTVKDTLIEYIMSSFIFIPLGIFFLSLILGEIHLNPQWNYPPIHGYSSDIVEKCVNNRKWLWILGLIFCAIGLSSTIYKKYIHIDQWHSIFQILMFIFDKAIWIIGLIFGWMGSLGMAFLNSQKNGNIFFSSFLGPIRMALQCILDMIEISLVALFIHLKKKDSFSILMPYAIHVALAYLSYSIMWHFLVPAMSSQDNWDAWYYYYASFCIHWFSPLIESSFNTLARWQRDHTGQVLVESMSHTSILFNMSAVCYYYFVGLDAIVILSLGPALGSAVLFSPCIIAWLCKASDTASTIEADPFSAYQV</sequence>
<keyword evidence="3" id="KW-0862">Zinc</keyword>
<evidence type="ECO:0000256" key="3">
    <source>
        <dbReference type="ARBA" id="ARBA00022833"/>
    </source>
</evidence>
<keyword evidence="6" id="KW-0812">Transmembrane</keyword>
<dbReference type="Proteomes" id="UP001057375">
    <property type="component" value="Unassembled WGS sequence"/>
</dbReference>
<feature type="transmembrane region" description="Helical" evidence="6">
    <location>
        <begin position="571"/>
        <end position="589"/>
    </location>
</feature>
<dbReference type="InterPro" id="IPR001841">
    <property type="entry name" value="Znf_RING"/>
</dbReference>
<keyword evidence="2 4" id="KW-0863">Zinc-finger</keyword>
<feature type="region of interest" description="Disordered" evidence="5">
    <location>
        <begin position="1"/>
        <end position="24"/>
    </location>
</feature>
<feature type="transmembrane region" description="Helical" evidence="6">
    <location>
        <begin position="650"/>
        <end position="670"/>
    </location>
</feature>
<evidence type="ECO:0000256" key="4">
    <source>
        <dbReference type="PROSITE-ProRule" id="PRU00175"/>
    </source>
</evidence>
<feature type="domain" description="RING-type" evidence="7">
    <location>
        <begin position="66"/>
        <end position="107"/>
    </location>
</feature>
<reference evidence="8" key="1">
    <citation type="submission" date="2022-03" db="EMBL/GenBank/DDBJ databases">
        <title>Draft genome sequence of Aduncisulcus paluster, a free-living microaerophilic Fornicata.</title>
        <authorList>
            <person name="Yuyama I."/>
            <person name="Kume K."/>
            <person name="Tamura T."/>
            <person name="Inagaki Y."/>
            <person name="Hashimoto T."/>
        </authorList>
    </citation>
    <scope>NUCLEOTIDE SEQUENCE</scope>
    <source>
        <strain evidence="8">NY0171</strain>
    </source>
</reference>
<evidence type="ECO:0000313" key="8">
    <source>
        <dbReference type="EMBL" id="GKT27410.1"/>
    </source>
</evidence>
<keyword evidence="6" id="KW-0472">Membrane</keyword>
<dbReference type="PANTHER" id="PTHR45969:SF11">
    <property type="entry name" value="RING_U-BOX SUPERFAMILY PROTEIN"/>
    <property type="match status" value="1"/>
</dbReference>
<evidence type="ECO:0000256" key="1">
    <source>
        <dbReference type="ARBA" id="ARBA00022723"/>
    </source>
</evidence>
<organism evidence="8 9">
    <name type="scientific">Aduncisulcus paluster</name>
    <dbReference type="NCBI Taxonomy" id="2918883"/>
    <lineage>
        <taxon>Eukaryota</taxon>
        <taxon>Metamonada</taxon>
        <taxon>Carpediemonas-like organisms</taxon>
        <taxon>Aduncisulcus</taxon>
    </lineage>
</organism>
<gene>
    <name evidence="8" type="ORF">ADUPG1_013819</name>
</gene>
<dbReference type="SUPFAM" id="SSF57850">
    <property type="entry name" value="RING/U-box"/>
    <property type="match status" value="1"/>
</dbReference>
<feature type="transmembrane region" description="Helical" evidence="6">
    <location>
        <begin position="748"/>
        <end position="769"/>
    </location>
</feature>
<evidence type="ECO:0000313" key="9">
    <source>
        <dbReference type="Proteomes" id="UP001057375"/>
    </source>
</evidence>
<feature type="transmembrane region" description="Helical" evidence="6">
    <location>
        <begin position="682"/>
        <end position="701"/>
    </location>
</feature>
<feature type="transmembrane region" description="Helical" evidence="6">
    <location>
        <begin position="713"/>
        <end position="736"/>
    </location>
</feature>
<keyword evidence="1" id="KW-0479">Metal-binding</keyword>
<dbReference type="PANTHER" id="PTHR45969">
    <property type="entry name" value="RING ZINC FINGER PROTEIN-RELATED"/>
    <property type="match status" value="1"/>
</dbReference>
<dbReference type="Pfam" id="PF13639">
    <property type="entry name" value="zf-RING_2"/>
    <property type="match status" value="1"/>
</dbReference>
<name>A0ABQ5K8B2_9EUKA</name>
<dbReference type="PROSITE" id="PS50089">
    <property type="entry name" value="ZF_RING_2"/>
    <property type="match status" value="1"/>
</dbReference>
<dbReference type="Gene3D" id="3.30.40.10">
    <property type="entry name" value="Zinc/RING finger domain, C3HC4 (zinc finger)"/>
    <property type="match status" value="1"/>
</dbReference>